<protein>
    <submittedName>
        <fullName evidence="2">Uncharacterized protein</fullName>
    </submittedName>
</protein>
<organism evidence="2 3">
    <name type="scientific">Dibothriocephalus latus</name>
    <name type="common">Fish tapeworm</name>
    <name type="synonym">Diphyllobothrium latum</name>
    <dbReference type="NCBI Taxonomy" id="60516"/>
    <lineage>
        <taxon>Eukaryota</taxon>
        <taxon>Metazoa</taxon>
        <taxon>Spiralia</taxon>
        <taxon>Lophotrochozoa</taxon>
        <taxon>Platyhelminthes</taxon>
        <taxon>Cestoda</taxon>
        <taxon>Eucestoda</taxon>
        <taxon>Diphyllobothriidea</taxon>
        <taxon>Diphyllobothriidae</taxon>
        <taxon>Dibothriocephalus</taxon>
    </lineage>
</organism>
<evidence type="ECO:0000313" key="2">
    <source>
        <dbReference type="EMBL" id="VDN30945.1"/>
    </source>
</evidence>
<keyword evidence="1" id="KW-0812">Transmembrane</keyword>
<sequence length="77" mass="8341">MAVNSVASVTVTAAVGSVIYALFFSWLTPQAIVISCIVSGMLAAAIWFILGTVVTLGKMRSLDCEWKYNITKMDDHL</sequence>
<dbReference type="EMBL" id="UYRU01080335">
    <property type="protein sequence ID" value="VDN30945.1"/>
    <property type="molecule type" value="Genomic_DNA"/>
</dbReference>
<dbReference type="Proteomes" id="UP000281553">
    <property type="component" value="Unassembled WGS sequence"/>
</dbReference>
<dbReference type="AlphaFoldDB" id="A0A3P7MMR6"/>
<feature type="transmembrane region" description="Helical" evidence="1">
    <location>
        <begin position="32"/>
        <end position="57"/>
    </location>
</feature>
<feature type="transmembrane region" description="Helical" evidence="1">
    <location>
        <begin position="7"/>
        <end position="26"/>
    </location>
</feature>
<name>A0A3P7MMR6_DIBLA</name>
<accession>A0A3P7MMR6</accession>
<keyword evidence="3" id="KW-1185">Reference proteome</keyword>
<proteinExistence type="predicted"/>
<reference evidence="2 3" key="1">
    <citation type="submission" date="2018-11" db="EMBL/GenBank/DDBJ databases">
        <authorList>
            <consortium name="Pathogen Informatics"/>
        </authorList>
    </citation>
    <scope>NUCLEOTIDE SEQUENCE [LARGE SCALE GENOMIC DNA]</scope>
</reference>
<evidence type="ECO:0000313" key="3">
    <source>
        <dbReference type="Proteomes" id="UP000281553"/>
    </source>
</evidence>
<keyword evidence="1" id="KW-1133">Transmembrane helix</keyword>
<gene>
    <name evidence="2" type="ORF">DILT_LOCUS15650</name>
</gene>
<keyword evidence="1" id="KW-0472">Membrane</keyword>
<evidence type="ECO:0000256" key="1">
    <source>
        <dbReference type="SAM" id="Phobius"/>
    </source>
</evidence>